<proteinExistence type="inferred from homology"/>
<dbReference type="SUPFAM" id="SSF53850">
    <property type="entry name" value="Periplasmic binding protein-like II"/>
    <property type="match status" value="1"/>
</dbReference>
<evidence type="ECO:0000313" key="5">
    <source>
        <dbReference type="EMBL" id="TDT43403.1"/>
    </source>
</evidence>
<dbReference type="Pfam" id="PF00497">
    <property type="entry name" value="SBP_bac_3"/>
    <property type="match status" value="1"/>
</dbReference>
<dbReference type="OrthoDB" id="7240770at2"/>
<dbReference type="InterPro" id="IPR001638">
    <property type="entry name" value="Solute-binding_3/MltF_N"/>
</dbReference>
<dbReference type="PANTHER" id="PTHR35936">
    <property type="entry name" value="MEMBRANE-BOUND LYTIC MUREIN TRANSGLYCOSYLASE F"/>
    <property type="match status" value="1"/>
</dbReference>
<evidence type="ECO:0000256" key="1">
    <source>
        <dbReference type="ARBA" id="ARBA00010333"/>
    </source>
</evidence>
<dbReference type="RefSeq" id="WP_133735473.1">
    <property type="nucleotide sequence ID" value="NZ_SOAX01000002.1"/>
</dbReference>
<organism evidence="5 6">
    <name type="scientific">Halospina denitrificans</name>
    <dbReference type="NCBI Taxonomy" id="332522"/>
    <lineage>
        <taxon>Bacteria</taxon>
        <taxon>Pseudomonadati</taxon>
        <taxon>Pseudomonadota</taxon>
        <taxon>Gammaproteobacteria</taxon>
        <taxon>Halospina</taxon>
    </lineage>
</organism>
<keyword evidence="6" id="KW-1185">Reference proteome</keyword>
<dbReference type="SMART" id="SM00062">
    <property type="entry name" value="PBPb"/>
    <property type="match status" value="1"/>
</dbReference>
<protein>
    <submittedName>
        <fullName evidence="5">Polar amino acid transport system substrate-binding protein</fullName>
    </submittedName>
</protein>
<dbReference type="EMBL" id="SOAX01000002">
    <property type="protein sequence ID" value="TDT43403.1"/>
    <property type="molecule type" value="Genomic_DNA"/>
</dbReference>
<sequence length="250" mass="28389">MTRYSLSFLLIAVSAIAGLSANVQAEPLEFGYIELPPFGYTNSEGEASGYLAKLSKQVFQEMGLPVHYQQHPASRLYHQLKTGDTALTMGPAGLHQLRRAALESQEPAITLTLAIYHRQDTDPVFSVENLKGKRVVLMQGYSYGRLRRFFEEEADNMQINYARTHVSALKMLLYERADYLLNYQIPAETVIARNGLSGLKGQVIGKTPIHLFVSRQTDGAQQIIEQWDHHLRKLKQNDGLPTFHYYKKFE</sequence>
<dbReference type="AlphaFoldDB" id="A0A4R7K0L5"/>
<gene>
    <name evidence="5" type="ORF">DES49_1217</name>
</gene>
<comment type="caution">
    <text evidence="5">The sequence shown here is derived from an EMBL/GenBank/DDBJ whole genome shotgun (WGS) entry which is preliminary data.</text>
</comment>
<evidence type="ECO:0000256" key="3">
    <source>
        <dbReference type="SAM" id="SignalP"/>
    </source>
</evidence>
<evidence type="ECO:0000313" key="6">
    <source>
        <dbReference type="Proteomes" id="UP000295830"/>
    </source>
</evidence>
<dbReference type="Proteomes" id="UP000295830">
    <property type="component" value="Unassembled WGS sequence"/>
</dbReference>
<dbReference type="Gene3D" id="3.40.190.10">
    <property type="entry name" value="Periplasmic binding protein-like II"/>
    <property type="match status" value="2"/>
</dbReference>
<feature type="signal peptide" evidence="3">
    <location>
        <begin position="1"/>
        <end position="25"/>
    </location>
</feature>
<reference evidence="5 6" key="1">
    <citation type="submission" date="2019-03" db="EMBL/GenBank/DDBJ databases">
        <title>Genomic Encyclopedia of Type Strains, Phase IV (KMG-IV): sequencing the most valuable type-strain genomes for metagenomic binning, comparative biology and taxonomic classification.</title>
        <authorList>
            <person name="Goeker M."/>
        </authorList>
    </citation>
    <scope>NUCLEOTIDE SEQUENCE [LARGE SCALE GENOMIC DNA]</scope>
    <source>
        <strain evidence="5 6">DSM 15505</strain>
    </source>
</reference>
<evidence type="ECO:0000256" key="2">
    <source>
        <dbReference type="ARBA" id="ARBA00022729"/>
    </source>
</evidence>
<evidence type="ECO:0000259" key="4">
    <source>
        <dbReference type="SMART" id="SM00062"/>
    </source>
</evidence>
<name>A0A4R7K0L5_9GAMM</name>
<feature type="chain" id="PRO_5020180930" evidence="3">
    <location>
        <begin position="26"/>
        <end position="250"/>
    </location>
</feature>
<feature type="domain" description="Solute-binding protein family 3/N-terminal" evidence="4">
    <location>
        <begin position="27"/>
        <end position="241"/>
    </location>
</feature>
<accession>A0A4R7K0L5</accession>
<dbReference type="PANTHER" id="PTHR35936:SF6">
    <property type="entry name" value="AMINO ACID ABC TRANSPORTER SUBSTRATE-BINDING PAAT FAMILY PROTEIN"/>
    <property type="match status" value="1"/>
</dbReference>
<keyword evidence="2 3" id="KW-0732">Signal</keyword>
<comment type="similarity">
    <text evidence="1">Belongs to the bacterial solute-binding protein 3 family.</text>
</comment>